<dbReference type="AlphaFoldDB" id="A0A509EJ99"/>
<accession>A0A509EJ99</accession>
<reference evidence="1 2" key="1">
    <citation type="submission" date="2019-06" db="EMBL/GenBank/DDBJ databases">
        <authorList>
            <person name="Rodrigo-Torres L."/>
            <person name="Arahal R. D."/>
            <person name="Lucena T."/>
        </authorList>
    </citation>
    <scope>NUCLEOTIDE SEQUENCE [LARGE SCALE GENOMIC DNA]</scope>
    <source>
        <strain evidence="1 2">SB0023/3</strain>
    </source>
</reference>
<evidence type="ECO:0000313" key="2">
    <source>
        <dbReference type="Proteomes" id="UP000410984"/>
    </source>
</evidence>
<gene>
    <name evidence="1" type="ORF">MET9862_04858</name>
</gene>
<dbReference type="Proteomes" id="UP000410984">
    <property type="component" value="Unassembled WGS sequence"/>
</dbReference>
<sequence length="96" mass="9576">MALASARIGAIRAISAAARSTPGSPVAKASRQKACTAAWAPASCGRSARQVLGEASASLMKVMTTIARVMAASRATAASKPVCGASRWATAMIATV</sequence>
<evidence type="ECO:0000313" key="1">
    <source>
        <dbReference type="EMBL" id="VUD74230.1"/>
    </source>
</evidence>
<keyword evidence="2" id="KW-1185">Reference proteome</keyword>
<dbReference type="EMBL" id="CABFPH010000110">
    <property type="protein sequence ID" value="VUD74230.1"/>
    <property type="molecule type" value="Genomic_DNA"/>
</dbReference>
<organism evidence="1 2">
    <name type="scientific">Methylobacterium symbioticum</name>
    <dbReference type="NCBI Taxonomy" id="2584084"/>
    <lineage>
        <taxon>Bacteria</taxon>
        <taxon>Pseudomonadati</taxon>
        <taxon>Pseudomonadota</taxon>
        <taxon>Alphaproteobacteria</taxon>
        <taxon>Hyphomicrobiales</taxon>
        <taxon>Methylobacteriaceae</taxon>
        <taxon>Methylobacterium</taxon>
    </lineage>
</organism>
<name>A0A509EJ99_9HYPH</name>
<proteinExistence type="predicted"/>
<protein>
    <submittedName>
        <fullName evidence="1">Uncharacterized protein</fullName>
    </submittedName>
</protein>